<dbReference type="SUPFAM" id="SSF52218">
    <property type="entry name" value="Flavoproteins"/>
    <property type="match status" value="1"/>
</dbReference>
<dbReference type="Proteomes" id="UP001597079">
    <property type="component" value="Unassembled WGS sequence"/>
</dbReference>
<organism evidence="3 4">
    <name type="scientific">Alicyclobacillus fodiniaquatilis</name>
    <dbReference type="NCBI Taxonomy" id="1661150"/>
    <lineage>
        <taxon>Bacteria</taxon>
        <taxon>Bacillati</taxon>
        <taxon>Bacillota</taxon>
        <taxon>Bacilli</taxon>
        <taxon>Bacillales</taxon>
        <taxon>Alicyclobacillaceae</taxon>
        <taxon>Alicyclobacillus</taxon>
    </lineage>
</organism>
<evidence type="ECO:0000256" key="1">
    <source>
        <dbReference type="ARBA" id="ARBA00009428"/>
    </source>
</evidence>
<dbReference type="EMBL" id="JBHUCX010000073">
    <property type="protein sequence ID" value="MFD1676582.1"/>
    <property type="molecule type" value="Genomic_DNA"/>
</dbReference>
<comment type="caution">
    <text evidence="3">The sequence shown here is derived from an EMBL/GenBank/DDBJ whole genome shotgun (WGS) entry which is preliminary data.</text>
</comment>
<proteinExistence type="inferred from homology"/>
<feature type="domain" description="NADPH-dependent FMN reductase-like" evidence="2">
    <location>
        <begin position="12"/>
        <end position="156"/>
    </location>
</feature>
<evidence type="ECO:0000313" key="3">
    <source>
        <dbReference type="EMBL" id="MFD1676582.1"/>
    </source>
</evidence>
<sequence>MEEKSTSSREVRILGIGGTMRAGSLSLKALQAALSLAADRGAQTVLADVRELDLPMYNPERALESYPPTLPWLMDEVRKADGIILCSPSYHGTITGVLKNVLDALNFLNQDEPRYFGGKVVGLMALGANSGNVLNDLHHSARGLNGLSAPRTVLVPGQVIDQKTGEIADVGVTNRLTSMVEQVIDLAKRLRPS</sequence>
<dbReference type="PANTHER" id="PTHR30543">
    <property type="entry name" value="CHROMATE REDUCTASE"/>
    <property type="match status" value="1"/>
</dbReference>
<keyword evidence="3" id="KW-0560">Oxidoreductase</keyword>
<dbReference type="GO" id="GO:0016491">
    <property type="term" value="F:oxidoreductase activity"/>
    <property type="evidence" value="ECO:0007669"/>
    <property type="project" value="UniProtKB-KW"/>
</dbReference>
<reference evidence="4" key="1">
    <citation type="journal article" date="2019" name="Int. J. Syst. Evol. Microbiol.">
        <title>The Global Catalogue of Microorganisms (GCM) 10K type strain sequencing project: providing services to taxonomists for standard genome sequencing and annotation.</title>
        <authorList>
            <consortium name="The Broad Institute Genomics Platform"/>
            <consortium name="The Broad Institute Genome Sequencing Center for Infectious Disease"/>
            <person name="Wu L."/>
            <person name="Ma J."/>
        </authorList>
    </citation>
    <scope>NUCLEOTIDE SEQUENCE [LARGE SCALE GENOMIC DNA]</scope>
    <source>
        <strain evidence="4">CGMCC 1.12286</strain>
    </source>
</reference>
<dbReference type="Gene3D" id="3.40.50.360">
    <property type="match status" value="1"/>
</dbReference>
<name>A0ABW4JP15_9BACL</name>
<keyword evidence="4" id="KW-1185">Reference proteome</keyword>
<dbReference type="RefSeq" id="WP_377944489.1">
    <property type="nucleotide sequence ID" value="NZ_JBHUCX010000073.1"/>
</dbReference>
<accession>A0ABW4JP15</accession>
<dbReference type="EC" id="1.-.-.-" evidence="3"/>
<dbReference type="Pfam" id="PF03358">
    <property type="entry name" value="FMN_red"/>
    <property type="match status" value="1"/>
</dbReference>
<gene>
    <name evidence="3" type="ORF">ACFSB2_17965</name>
</gene>
<dbReference type="PANTHER" id="PTHR30543:SF21">
    <property type="entry name" value="NAD(P)H-DEPENDENT FMN REDUCTASE LOT6"/>
    <property type="match status" value="1"/>
</dbReference>
<dbReference type="InterPro" id="IPR050712">
    <property type="entry name" value="NAD(P)H-dep_reductase"/>
</dbReference>
<protein>
    <submittedName>
        <fullName evidence="3">NADPH-dependent FMN reductase</fullName>
        <ecNumber evidence="3">1.-.-.-</ecNumber>
    </submittedName>
</protein>
<dbReference type="InterPro" id="IPR029039">
    <property type="entry name" value="Flavoprotein-like_sf"/>
</dbReference>
<evidence type="ECO:0000259" key="2">
    <source>
        <dbReference type="Pfam" id="PF03358"/>
    </source>
</evidence>
<dbReference type="InterPro" id="IPR005025">
    <property type="entry name" value="FMN_Rdtase-like_dom"/>
</dbReference>
<evidence type="ECO:0000313" key="4">
    <source>
        <dbReference type="Proteomes" id="UP001597079"/>
    </source>
</evidence>
<comment type="similarity">
    <text evidence="1">Belongs to the azoreductase type 2 family.</text>
</comment>